<comment type="caution">
    <text evidence="1">The sequence shown here is derived from an EMBL/GenBank/DDBJ whole genome shotgun (WGS) entry which is preliminary data.</text>
</comment>
<evidence type="ECO:0000313" key="1">
    <source>
        <dbReference type="EMBL" id="KAJ8132063.1"/>
    </source>
</evidence>
<proteinExistence type="predicted"/>
<protein>
    <submittedName>
        <fullName evidence="1">Uncharacterized protein</fullName>
    </submittedName>
</protein>
<organism evidence="1 2">
    <name type="scientific">Lasiodiplodia mahajangana</name>
    <dbReference type="NCBI Taxonomy" id="1108764"/>
    <lineage>
        <taxon>Eukaryota</taxon>
        <taxon>Fungi</taxon>
        <taxon>Dikarya</taxon>
        <taxon>Ascomycota</taxon>
        <taxon>Pezizomycotina</taxon>
        <taxon>Dothideomycetes</taxon>
        <taxon>Dothideomycetes incertae sedis</taxon>
        <taxon>Botryosphaeriales</taxon>
        <taxon>Botryosphaeriaceae</taxon>
        <taxon>Lasiodiplodia</taxon>
    </lineage>
</organism>
<gene>
    <name evidence="1" type="ORF">O1611_g1566</name>
</gene>
<dbReference type="Proteomes" id="UP001153332">
    <property type="component" value="Unassembled WGS sequence"/>
</dbReference>
<sequence>MGLAVGRQLAEKGANIVIVAREKQRLIDGIKHIQEGALHPETQRFHQISADLTLATEAVRVIDEVVAWNSGPPDIVWCCAGSPQPTLFIDTPISQLDAQMSSNYFTSAYMAHATLTCWLRTSRANTTSPPSTGDKPSAARSSQPTPRHLILTSSLAAFFSLAGYAPYTPSKIALRGLSDTLSQEMNLYAAAHPDEPPVRVHTIFPSTILGEAFDAENKIKSDVTRMLESSADESTSETIAYRSIKGLESGEELITTDFSGSLLRRTLTGATSRGIWTVFVDWLLASILTVVVAFVRADMDRKVRQFGRSNNQLEVDEGFEDEVETCETGGTILGDSGGRKTAE</sequence>
<keyword evidence="2" id="KW-1185">Reference proteome</keyword>
<reference evidence="1" key="1">
    <citation type="submission" date="2022-12" db="EMBL/GenBank/DDBJ databases">
        <title>Genome Sequence of Lasiodiplodia mahajangana.</title>
        <authorList>
            <person name="Buettner E."/>
        </authorList>
    </citation>
    <scope>NUCLEOTIDE SEQUENCE</scope>
    <source>
        <strain evidence="1">VT137</strain>
    </source>
</reference>
<evidence type="ECO:0000313" key="2">
    <source>
        <dbReference type="Proteomes" id="UP001153332"/>
    </source>
</evidence>
<name>A0ACC2JX31_9PEZI</name>
<dbReference type="EMBL" id="JAPUUL010000186">
    <property type="protein sequence ID" value="KAJ8132063.1"/>
    <property type="molecule type" value="Genomic_DNA"/>
</dbReference>
<accession>A0ACC2JX31</accession>